<dbReference type="InterPro" id="IPR041469">
    <property type="entry name" value="Subtilisin-like_FN3"/>
</dbReference>
<keyword evidence="5 7" id="KW-0720">Serine protease</keyword>
<proteinExistence type="inferred from homology"/>
<dbReference type="InterPro" id="IPR022398">
    <property type="entry name" value="Peptidase_S8_His-AS"/>
</dbReference>
<dbReference type="InterPro" id="IPR015500">
    <property type="entry name" value="Peptidase_S8_subtilisin-rel"/>
</dbReference>
<dbReference type="InterPro" id="IPR023828">
    <property type="entry name" value="Peptidase_S8_Ser-AS"/>
</dbReference>
<dbReference type="PROSITE" id="PS00137">
    <property type="entry name" value="SUBTILASE_HIS"/>
    <property type="match status" value="1"/>
</dbReference>
<dbReference type="PROSITE" id="PS51892">
    <property type="entry name" value="SUBTILASE"/>
    <property type="match status" value="1"/>
</dbReference>
<comment type="caution">
    <text evidence="12">The sequence shown here is derived from an EMBL/GenBank/DDBJ whole genome shotgun (WGS) entry which is preliminary data.</text>
</comment>
<dbReference type="Gene3D" id="3.30.70.80">
    <property type="entry name" value="Peptidase S8 propeptide/proteinase inhibitor I9"/>
    <property type="match status" value="1"/>
</dbReference>
<evidence type="ECO:0000256" key="3">
    <source>
        <dbReference type="ARBA" id="ARBA00022729"/>
    </source>
</evidence>
<dbReference type="GO" id="GO:0004252">
    <property type="term" value="F:serine-type endopeptidase activity"/>
    <property type="evidence" value="ECO:0007669"/>
    <property type="project" value="UniProtKB-UniRule"/>
</dbReference>
<dbReference type="PANTHER" id="PTHR10795">
    <property type="entry name" value="PROPROTEIN CONVERTASE SUBTILISIN/KEXIN"/>
    <property type="match status" value="1"/>
</dbReference>
<dbReference type="Gene3D" id="2.60.40.2310">
    <property type="match status" value="1"/>
</dbReference>
<dbReference type="Pfam" id="PF05922">
    <property type="entry name" value="Inhibitor_I9"/>
    <property type="match status" value="1"/>
</dbReference>
<keyword evidence="2 7" id="KW-0645">Protease</keyword>
<evidence type="ECO:0000256" key="8">
    <source>
        <dbReference type="SAM" id="SignalP"/>
    </source>
</evidence>
<dbReference type="GO" id="GO:0006508">
    <property type="term" value="P:proteolysis"/>
    <property type="evidence" value="ECO:0007669"/>
    <property type="project" value="UniProtKB-KW"/>
</dbReference>
<gene>
    <name evidence="12" type="ORF">ZIOFF_032450</name>
</gene>
<feature type="domain" description="Subtilisin-like protease fibronectin type-III" evidence="11">
    <location>
        <begin position="644"/>
        <end position="741"/>
    </location>
</feature>
<dbReference type="FunFam" id="3.40.50.200:FF:000006">
    <property type="entry name" value="Subtilisin-like protease SBT1.5"/>
    <property type="match status" value="1"/>
</dbReference>
<evidence type="ECO:0000313" key="12">
    <source>
        <dbReference type="EMBL" id="KAG6507109.1"/>
    </source>
</evidence>
<dbReference type="Pfam" id="PF00082">
    <property type="entry name" value="Peptidase_S8"/>
    <property type="match status" value="1"/>
</dbReference>
<accession>A0A8J5L1A0</accession>
<evidence type="ECO:0000313" key="13">
    <source>
        <dbReference type="Proteomes" id="UP000734854"/>
    </source>
</evidence>
<dbReference type="InterPro" id="IPR000209">
    <property type="entry name" value="Peptidase_S8/S53_dom"/>
</dbReference>
<keyword evidence="3 8" id="KW-0732">Signal</keyword>
<dbReference type="EMBL" id="JACMSC010000009">
    <property type="protein sequence ID" value="KAG6507109.1"/>
    <property type="molecule type" value="Genomic_DNA"/>
</dbReference>
<keyword evidence="4 7" id="KW-0378">Hydrolase</keyword>
<dbReference type="CDD" id="cd02120">
    <property type="entry name" value="PA_subtilisin_like"/>
    <property type="match status" value="1"/>
</dbReference>
<dbReference type="Proteomes" id="UP000734854">
    <property type="component" value="Unassembled WGS sequence"/>
</dbReference>
<dbReference type="InterPro" id="IPR034197">
    <property type="entry name" value="Peptidases_S8_3"/>
</dbReference>
<evidence type="ECO:0000259" key="10">
    <source>
        <dbReference type="Pfam" id="PF05922"/>
    </source>
</evidence>
<organism evidence="12 13">
    <name type="scientific">Zingiber officinale</name>
    <name type="common">Ginger</name>
    <name type="synonym">Amomum zingiber</name>
    <dbReference type="NCBI Taxonomy" id="94328"/>
    <lineage>
        <taxon>Eukaryota</taxon>
        <taxon>Viridiplantae</taxon>
        <taxon>Streptophyta</taxon>
        <taxon>Embryophyta</taxon>
        <taxon>Tracheophyta</taxon>
        <taxon>Spermatophyta</taxon>
        <taxon>Magnoliopsida</taxon>
        <taxon>Liliopsida</taxon>
        <taxon>Zingiberales</taxon>
        <taxon>Zingiberaceae</taxon>
        <taxon>Zingiber</taxon>
    </lineage>
</organism>
<dbReference type="PRINTS" id="PR00723">
    <property type="entry name" value="SUBTILISIN"/>
</dbReference>
<keyword evidence="13" id="KW-1185">Reference proteome</keyword>
<dbReference type="FunFam" id="3.30.70.80:FF:000002">
    <property type="entry name" value="Subtilisin-like protease SBT5.3"/>
    <property type="match status" value="1"/>
</dbReference>
<evidence type="ECO:0000256" key="2">
    <source>
        <dbReference type="ARBA" id="ARBA00022670"/>
    </source>
</evidence>
<feature type="chain" id="PRO_5035270151" evidence="8">
    <location>
        <begin position="31"/>
        <end position="868"/>
    </location>
</feature>
<evidence type="ECO:0000256" key="5">
    <source>
        <dbReference type="ARBA" id="ARBA00022825"/>
    </source>
</evidence>
<dbReference type="PROSITE" id="PS00138">
    <property type="entry name" value="SUBTILASE_SER"/>
    <property type="match status" value="1"/>
</dbReference>
<feature type="active site" description="Charge relay system" evidence="6 7">
    <location>
        <position position="220"/>
    </location>
</feature>
<name>A0A8J5L1A0_ZINOF</name>
<dbReference type="Gene3D" id="3.40.50.200">
    <property type="entry name" value="Peptidase S8/S53 domain"/>
    <property type="match status" value="1"/>
</dbReference>
<feature type="signal peptide" evidence="8">
    <location>
        <begin position="1"/>
        <end position="30"/>
    </location>
</feature>
<feature type="active site" description="Charge relay system" evidence="6 7">
    <location>
        <position position="534"/>
    </location>
</feature>
<evidence type="ECO:0000256" key="7">
    <source>
        <dbReference type="PROSITE-ProRule" id="PRU01240"/>
    </source>
</evidence>
<evidence type="ECO:0000256" key="6">
    <source>
        <dbReference type="PIRSR" id="PIRSR615500-1"/>
    </source>
</evidence>
<dbReference type="InterPro" id="IPR027417">
    <property type="entry name" value="P-loop_NTPase"/>
</dbReference>
<dbReference type="CDD" id="cd04852">
    <property type="entry name" value="Peptidases_S8_3"/>
    <property type="match status" value="1"/>
</dbReference>
<dbReference type="Pfam" id="PF17766">
    <property type="entry name" value="fn3_6"/>
    <property type="match status" value="1"/>
</dbReference>
<dbReference type="InterPro" id="IPR036852">
    <property type="entry name" value="Peptidase_S8/S53_dom_sf"/>
</dbReference>
<dbReference type="InterPro" id="IPR037045">
    <property type="entry name" value="S8pro/Inhibitor_I9_sf"/>
</dbReference>
<comment type="similarity">
    <text evidence="1 7">Belongs to the peptidase S8 family.</text>
</comment>
<protein>
    <submittedName>
        <fullName evidence="12">Uncharacterized protein</fullName>
    </submittedName>
</protein>
<evidence type="ECO:0000259" key="11">
    <source>
        <dbReference type="Pfam" id="PF17766"/>
    </source>
</evidence>
<evidence type="ECO:0000256" key="1">
    <source>
        <dbReference type="ARBA" id="ARBA00011073"/>
    </source>
</evidence>
<dbReference type="SUPFAM" id="SSF52743">
    <property type="entry name" value="Subtilisin-like"/>
    <property type="match status" value="1"/>
</dbReference>
<dbReference type="InterPro" id="IPR045051">
    <property type="entry name" value="SBT"/>
</dbReference>
<dbReference type="InterPro" id="IPR010259">
    <property type="entry name" value="S8pro/Inhibitor_I9"/>
</dbReference>
<feature type="active site" description="Charge relay system" evidence="6 7">
    <location>
        <position position="150"/>
    </location>
</feature>
<feature type="domain" description="Peptidase S8/S53" evidence="9">
    <location>
        <begin position="141"/>
        <end position="570"/>
    </location>
</feature>
<dbReference type="SUPFAM" id="SSF52540">
    <property type="entry name" value="P-loop containing nucleoside triphosphate hydrolases"/>
    <property type="match status" value="1"/>
</dbReference>
<reference evidence="12 13" key="1">
    <citation type="submission" date="2020-08" db="EMBL/GenBank/DDBJ databases">
        <title>Plant Genome Project.</title>
        <authorList>
            <person name="Zhang R.-G."/>
        </authorList>
    </citation>
    <scope>NUCLEOTIDE SEQUENCE [LARGE SCALE GENOMIC DNA]</scope>
    <source>
        <tissue evidence="12">Rhizome</tissue>
    </source>
</reference>
<feature type="domain" description="Inhibitor I9" evidence="10">
    <location>
        <begin position="36"/>
        <end position="113"/>
    </location>
</feature>
<evidence type="ECO:0000259" key="9">
    <source>
        <dbReference type="Pfam" id="PF00082"/>
    </source>
</evidence>
<evidence type="ECO:0000256" key="4">
    <source>
        <dbReference type="ARBA" id="ARBA00022801"/>
    </source>
</evidence>
<sequence length="868" mass="94355">MDNKSHASFRSLLLLALLLCFQSVLLTVKASSSDKVYIVYLREGEKKHEEPEELVTESHLQMLTSVLGSKEEAIISIVYSYGFSGFAAKLSESKAKKIAELPEVVCIRPSRTFKHLTTHSWDFLGVDNSEPSGLLRRANHGEDIIIGVIDSGVWPEAKSFSDEGYGPVPARWKGKCVPGEHFDVHNCNRKLIGARYYKGPGVTTELQKGDYLSARDSGYHGTHVASIAAGNNVSNVNVYQMTGLPVGAARGGAPRARIAVYNVCWAVDVCSESDTIKAVKDAIQDGVDVISISLGSQGYLLDTLKAVKNGIPVILAGGNDGPTPMTITNEAPWAITVAATTIDRSFPTVIALGDGQKLVGQSFYGNRTKNLELVAPNCPRRPLCSCSYETLEGINAKGKVVFCYDPYNSDGLSPTKTLHVAFSTVNDMGAKGLILAQHPFNQIGRLRPEFPCILVDFEIAQRISDYYLHSIRPSVKIKAAKYAIGQEVAPRVAAFSSRGPSARQPELLKPDIAAPGHAIIGAVRNKFVFLSGTSMAAPHVSGVVALLKVIHPDWSPAAIKSALVTTASVTDAYGMPLVAEGTPRKLADPFDFGGGQINPNKAVDPGLVYDMDPYNYGILNCDKVFVESEDTEDCRFKFNEPKHDLNLPSIALPNLKKKLTVTRTITNVAGDARVVYKAVIDSPAGVKMVVQPSTLVFNANAKVKTFNVTFTPIHSIQGIYRFGSLAWDDGVAHYVRIPIAVRTTAEAYLQGSLTSSSIAARAYLLFGAGASVLSSKECYWKIMFAHISPSSTDLGETLCSLNFASRVRGIEHGPVRKQTDIAESFKLKQMADKLLQSEKENIRLNESLQLMQLKYASRENVFKTLQYK</sequence>
<dbReference type="AlphaFoldDB" id="A0A8J5L1A0"/>
<dbReference type="Gene3D" id="3.50.30.30">
    <property type="match status" value="1"/>
</dbReference>
<dbReference type="Gene3D" id="1.20.58.1980">
    <property type="match status" value="1"/>
</dbReference>